<dbReference type="PANTHER" id="PTHR13831">
    <property type="entry name" value="MEMBER OF THE HIR1 FAMILY OF WD-REPEAT PROTEINS"/>
    <property type="match status" value="1"/>
</dbReference>
<keyword evidence="3 11" id="KW-0678">Repressor</keyword>
<dbReference type="Pfam" id="PF24105">
    <property type="entry name" value="Beta-prop_CAF1B_HIR1"/>
    <property type="match status" value="1"/>
</dbReference>
<dbReference type="SUPFAM" id="SSF50978">
    <property type="entry name" value="WD40 repeat-like"/>
    <property type="match status" value="2"/>
</dbReference>
<evidence type="ECO:0000259" key="13">
    <source>
        <dbReference type="Pfam" id="PF07569"/>
    </source>
</evidence>
<evidence type="ECO:0000256" key="7">
    <source>
        <dbReference type="ARBA" id="ARBA00023015"/>
    </source>
</evidence>
<keyword evidence="8 11" id="KW-0804">Transcription</keyword>
<dbReference type="CDD" id="cd00200">
    <property type="entry name" value="WD40"/>
    <property type="match status" value="1"/>
</dbReference>
<evidence type="ECO:0000256" key="10">
    <source>
        <dbReference type="PROSITE-ProRule" id="PRU00221"/>
    </source>
</evidence>
<dbReference type="InterPro" id="IPR001680">
    <property type="entry name" value="WD40_rpt"/>
</dbReference>
<dbReference type="Gene3D" id="2.130.10.10">
    <property type="entry name" value="YVTN repeat-like/Quinoprotein amine dehydrogenase"/>
    <property type="match status" value="2"/>
</dbReference>
<dbReference type="RefSeq" id="XP_064720328.1">
    <property type="nucleotide sequence ID" value="XM_064864256.1"/>
</dbReference>
<sequence length="896" mass="97852">MKVTKPNWVEHTVGEKKAKTAIYSISVHPDGTRLATGGLDHKVKIWSTLPILDVEAEKEEENPKLLCTMSSHTGSVLSVRWAHHGRFLATGSDDQVIMIWGLDPDGGGRLWGSDEVNVENWKALTRLVGHVADVVDLAWSRDDTMLASVGLDSTVWIWDGLTFERLRKLDLHQGFVKGVCWDPVGNYLATQSDDKTVKIWNTEDWSLAETISKPFETSPQSTFFRRLSWSPDGAFIAASNAMNGPVFVAAVIDREGWASDISFVGHENTIQVAAFNPRLFFPEGEPKGRATASSMLALGANDFSISIWRNTLYKPLVVLKDIFGADLMDLCWSNDGYVLYGSSVDGSVCAIQFEPSEFTDLADFSATELVLREYDYKPKRSHQPLAVHSSAPSITNGFGPSTTTSTHVNVLQPKKGKVKRRVDLSNGNASAGPSAGPSRQALRPPPPADPFSGPIQGFASPSTAQASTARMFEDAHRAFGSSNAGTANNSPRIGDKRKASGSYEDPTRGLRGRGMPLQQPVQPSEVQIIRAPMVASSSSGTGSSVADLPHPQVQSILRTQPIGNGSRGIYLEAQNTSDPEEKNVLGYFTADEQRWMDYLPKAALAVTITKQFCAVACEDGSLRVYSPAGRLILNMKLSGLVYDLKGEGKMLFIITTDCQVRMLNTRSGKAFFPPSSIHHLLFPGSSSSHSFDIISCTLQPNGVPIIITSEPQAFAYDASLHEWTTIASPPIAGVQPLPSGPSGPLSVVDQIIAQSTPLMTSEKSNAPWLKESYVMSQFEIKLRATVLLDSKEEYKHWLAGYMKYLGDENFAERAEEVMRDLIGPVHHQLKPTGWEPKLLGVDKREIAAEALQRRDSGSCKIIHGHANEGYQKITSIPSSADLSLKPLEVNRDTSLM</sequence>
<feature type="region of interest" description="Disordered" evidence="12">
    <location>
        <begin position="382"/>
        <end position="521"/>
    </location>
</feature>
<evidence type="ECO:0000256" key="5">
    <source>
        <dbReference type="ARBA" id="ARBA00022737"/>
    </source>
</evidence>
<feature type="domain" description="Protein HIRA-like C-terminal" evidence="13">
    <location>
        <begin position="634"/>
        <end position="821"/>
    </location>
</feature>
<evidence type="ECO:0000313" key="15">
    <source>
        <dbReference type="EMBL" id="WVO21089.1"/>
    </source>
</evidence>
<comment type="subcellular location">
    <subcellularLocation>
        <location evidence="1 11">Nucleus</location>
    </subcellularLocation>
</comment>
<dbReference type="Pfam" id="PF07569">
    <property type="entry name" value="Hira"/>
    <property type="match status" value="1"/>
</dbReference>
<comment type="similarity">
    <text evidence="2 11">Belongs to the WD repeat HIR1 family.</text>
</comment>
<gene>
    <name evidence="15" type="ORF">IAS62_002393</name>
</gene>
<protein>
    <recommendedName>
        <fullName evidence="11">Protein HIR</fullName>
    </recommendedName>
</protein>
<dbReference type="InterPro" id="IPR031120">
    <property type="entry name" value="HIR1-like"/>
</dbReference>
<dbReference type="PROSITE" id="PS50082">
    <property type="entry name" value="WD_REPEATS_2"/>
    <property type="match status" value="4"/>
</dbReference>
<feature type="domain" description="CAF1B/HIR1 beta-propeller" evidence="14">
    <location>
        <begin position="21"/>
        <end position="357"/>
    </location>
</feature>
<proteinExistence type="inferred from homology"/>
<evidence type="ECO:0000256" key="4">
    <source>
        <dbReference type="ARBA" id="ARBA00022574"/>
    </source>
</evidence>
<organism evidence="15 16">
    <name type="scientific">Cryptococcus decagattii</name>
    <dbReference type="NCBI Taxonomy" id="1859122"/>
    <lineage>
        <taxon>Eukaryota</taxon>
        <taxon>Fungi</taxon>
        <taxon>Dikarya</taxon>
        <taxon>Basidiomycota</taxon>
        <taxon>Agaricomycotina</taxon>
        <taxon>Tremellomycetes</taxon>
        <taxon>Tremellales</taxon>
        <taxon>Cryptococcaceae</taxon>
        <taxon>Cryptococcus</taxon>
        <taxon>Cryptococcus gattii species complex</taxon>
    </lineage>
</organism>
<feature type="repeat" description="WD" evidence="10">
    <location>
        <begin position="69"/>
        <end position="103"/>
    </location>
</feature>
<feature type="repeat" description="WD" evidence="10">
    <location>
        <begin position="169"/>
        <end position="210"/>
    </location>
</feature>
<evidence type="ECO:0000256" key="6">
    <source>
        <dbReference type="ARBA" id="ARBA00022853"/>
    </source>
</evidence>
<evidence type="ECO:0000256" key="2">
    <source>
        <dbReference type="ARBA" id="ARBA00007306"/>
    </source>
</evidence>
<dbReference type="EMBL" id="CP143809">
    <property type="protein sequence ID" value="WVO21089.1"/>
    <property type="molecule type" value="Genomic_DNA"/>
</dbReference>
<dbReference type="InterPro" id="IPR055410">
    <property type="entry name" value="Beta-prop_CAF1B_HIR1"/>
</dbReference>
<feature type="repeat" description="WD" evidence="10">
    <location>
        <begin position="15"/>
        <end position="47"/>
    </location>
</feature>
<dbReference type="PANTHER" id="PTHR13831:SF0">
    <property type="entry name" value="PROTEIN HIRA"/>
    <property type="match status" value="1"/>
</dbReference>
<comment type="function">
    <text evidence="11">Required for replication-independent chromatin assembly and for the periodic repression of histone gene transcription during the cell cycle.</text>
</comment>
<feature type="repeat" description="WD" evidence="10">
    <location>
        <begin position="127"/>
        <end position="159"/>
    </location>
</feature>
<dbReference type="PROSITE" id="PS50294">
    <property type="entry name" value="WD_REPEATS_REGION"/>
    <property type="match status" value="4"/>
</dbReference>
<dbReference type="Proteomes" id="UP001432216">
    <property type="component" value="Chromosome 4"/>
</dbReference>
<feature type="compositionally biased region" description="Polar residues" evidence="12">
    <location>
        <begin position="459"/>
        <end position="468"/>
    </location>
</feature>
<keyword evidence="16" id="KW-1185">Reference proteome</keyword>
<evidence type="ECO:0000259" key="14">
    <source>
        <dbReference type="Pfam" id="PF24105"/>
    </source>
</evidence>
<keyword evidence="5 11" id="KW-0677">Repeat</keyword>
<evidence type="ECO:0000313" key="16">
    <source>
        <dbReference type="Proteomes" id="UP001432216"/>
    </source>
</evidence>
<evidence type="ECO:0000256" key="11">
    <source>
        <dbReference type="RuleBase" id="RU364014"/>
    </source>
</evidence>
<dbReference type="SMART" id="SM00320">
    <property type="entry name" value="WD40"/>
    <property type="match status" value="7"/>
</dbReference>
<keyword evidence="4 10" id="KW-0853">WD repeat</keyword>
<keyword evidence="9 11" id="KW-0539">Nucleus</keyword>
<evidence type="ECO:0000256" key="3">
    <source>
        <dbReference type="ARBA" id="ARBA00022491"/>
    </source>
</evidence>
<evidence type="ECO:0000256" key="8">
    <source>
        <dbReference type="ARBA" id="ARBA00023163"/>
    </source>
</evidence>
<feature type="compositionally biased region" description="Polar residues" evidence="12">
    <location>
        <begin position="480"/>
        <end position="491"/>
    </location>
</feature>
<evidence type="ECO:0000256" key="9">
    <source>
        <dbReference type="ARBA" id="ARBA00023242"/>
    </source>
</evidence>
<dbReference type="InterPro" id="IPR015943">
    <property type="entry name" value="WD40/YVTN_repeat-like_dom_sf"/>
</dbReference>
<feature type="compositionally biased region" description="Polar residues" evidence="12">
    <location>
        <begin position="390"/>
        <end position="409"/>
    </location>
</feature>
<evidence type="ECO:0000256" key="1">
    <source>
        <dbReference type="ARBA" id="ARBA00004123"/>
    </source>
</evidence>
<keyword evidence="6 11" id="KW-0156">Chromatin regulator</keyword>
<name>A0ABZ2AT85_9TREE</name>
<keyword evidence="7 11" id="KW-0805">Transcription regulation</keyword>
<evidence type="ECO:0000256" key="12">
    <source>
        <dbReference type="SAM" id="MobiDB-lite"/>
    </source>
</evidence>
<dbReference type="GeneID" id="89989166"/>
<accession>A0ABZ2AT85</accession>
<dbReference type="InterPro" id="IPR011494">
    <property type="entry name" value="HIRA-like_C"/>
</dbReference>
<reference evidence="15 16" key="1">
    <citation type="submission" date="2024-01" db="EMBL/GenBank/DDBJ databases">
        <title>Comparative genomics of Cryptococcus and Kwoniella reveals pathogenesis evolution and contrasting modes of karyotype evolution via chromosome fusion or intercentromeric recombination.</title>
        <authorList>
            <person name="Coelho M.A."/>
            <person name="David-Palma M."/>
            <person name="Shea T."/>
            <person name="Bowers K."/>
            <person name="McGinley-Smith S."/>
            <person name="Mohammad A.W."/>
            <person name="Gnirke A."/>
            <person name="Yurkov A.M."/>
            <person name="Nowrousian M."/>
            <person name="Sun S."/>
            <person name="Cuomo C.A."/>
            <person name="Heitman J."/>
        </authorList>
    </citation>
    <scope>NUCLEOTIDE SEQUENCE [LARGE SCALE GENOMIC DNA]</scope>
    <source>
        <strain evidence="15 16">7685027</strain>
    </source>
</reference>
<dbReference type="InterPro" id="IPR036322">
    <property type="entry name" value="WD40_repeat_dom_sf"/>
</dbReference>